<keyword evidence="1 6" id="KW-0575">Peroxidase</keyword>
<dbReference type="InterPro" id="IPR045020">
    <property type="entry name" value="PRX_1cys"/>
</dbReference>
<dbReference type="InterPro" id="IPR024706">
    <property type="entry name" value="Peroxiredoxin_AhpC-typ"/>
</dbReference>
<feature type="domain" description="Thioredoxin" evidence="8">
    <location>
        <begin position="5"/>
        <end position="168"/>
    </location>
</feature>
<gene>
    <name evidence="9" type="ORF">FA09DRAFT_330496</name>
</gene>
<dbReference type="PROSITE" id="PS51352">
    <property type="entry name" value="THIOREDOXIN_2"/>
    <property type="match status" value="1"/>
</dbReference>
<dbReference type="GO" id="GO:0005829">
    <property type="term" value="C:cytosol"/>
    <property type="evidence" value="ECO:0007669"/>
    <property type="project" value="TreeGrafter"/>
</dbReference>
<dbReference type="InterPro" id="IPR013766">
    <property type="entry name" value="Thioredoxin_domain"/>
</dbReference>
<dbReference type="PIRSF" id="PIRSF000239">
    <property type="entry name" value="AHPC"/>
    <property type="match status" value="1"/>
</dbReference>
<dbReference type="InterPro" id="IPR036249">
    <property type="entry name" value="Thioredoxin-like_sf"/>
</dbReference>
<reference evidence="9 10" key="1">
    <citation type="journal article" date="2018" name="Mol. Biol. Evol.">
        <title>Broad Genomic Sampling Reveals a Smut Pathogenic Ancestry of the Fungal Clade Ustilaginomycotina.</title>
        <authorList>
            <person name="Kijpornyongpan T."/>
            <person name="Mondo S.J."/>
            <person name="Barry K."/>
            <person name="Sandor L."/>
            <person name="Lee J."/>
            <person name="Lipzen A."/>
            <person name="Pangilinan J."/>
            <person name="LaButti K."/>
            <person name="Hainaut M."/>
            <person name="Henrissat B."/>
            <person name="Grigoriev I.V."/>
            <person name="Spatafora J.W."/>
            <person name="Aime M.C."/>
        </authorList>
    </citation>
    <scope>NUCLEOTIDE SEQUENCE [LARGE SCALE GENOMIC DNA]</scope>
    <source>
        <strain evidence="9 10">MCA 4186</strain>
    </source>
</reference>
<keyword evidence="2 6" id="KW-0049">Antioxidant</keyword>
<evidence type="ECO:0000256" key="1">
    <source>
        <dbReference type="ARBA" id="ARBA00022559"/>
    </source>
</evidence>
<keyword evidence="4 6" id="KW-0676">Redox-active center</keyword>
<dbReference type="PANTHER" id="PTHR43503">
    <property type="entry name" value="MCG48959-RELATED"/>
    <property type="match status" value="1"/>
</dbReference>
<dbReference type="Pfam" id="PF10417">
    <property type="entry name" value="1-cysPrx_C"/>
    <property type="match status" value="1"/>
</dbReference>
<evidence type="ECO:0000256" key="4">
    <source>
        <dbReference type="ARBA" id="ARBA00023284"/>
    </source>
</evidence>
<dbReference type="InterPro" id="IPR000866">
    <property type="entry name" value="AhpC/TSA"/>
</dbReference>
<keyword evidence="10" id="KW-1185">Reference proteome</keyword>
<protein>
    <submittedName>
        <fullName evidence="9">Thioredoxin-like protein</fullName>
    </submittedName>
</protein>
<evidence type="ECO:0000259" key="8">
    <source>
        <dbReference type="PROSITE" id="PS51352"/>
    </source>
</evidence>
<dbReference type="Gene3D" id="3.30.1020.10">
    <property type="entry name" value="Antioxidant, Horf6, Chain A, domain2"/>
    <property type="match status" value="1"/>
</dbReference>
<proteinExistence type="inferred from homology"/>
<evidence type="ECO:0000313" key="10">
    <source>
        <dbReference type="Proteomes" id="UP000245946"/>
    </source>
</evidence>
<keyword evidence="3 6" id="KW-0560">Oxidoreductase</keyword>
<dbReference type="AlphaFoldDB" id="A0A316Z6Y9"/>
<dbReference type="Pfam" id="PF00578">
    <property type="entry name" value="AhpC-TSA"/>
    <property type="match status" value="1"/>
</dbReference>
<dbReference type="FunFam" id="3.40.30.10:FF:000011">
    <property type="entry name" value="Peroxiredoxin PRX1"/>
    <property type="match status" value="1"/>
</dbReference>
<evidence type="ECO:0000256" key="2">
    <source>
        <dbReference type="ARBA" id="ARBA00022862"/>
    </source>
</evidence>
<dbReference type="STRING" id="58919.A0A316Z6Y9"/>
<evidence type="ECO:0000256" key="7">
    <source>
        <dbReference type="PIRSR" id="PIRSR000239-1"/>
    </source>
</evidence>
<dbReference type="RefSeq" id="XP_025597610.1">
    <property type="nucleotide sequence ID" value="XM_025742625.1"/>
</dbReference>
<dbReference type="Gene3D" id="3.40.30.10">
    <property type="entry name" value="Glutaredoxin"/>
    <property type="match status" value="1"/>
</dbReference>
<dbReference type="OrthoDB" id="2996783at2759"/>
<name>A0A316Z6Y9_9BASI</name>
<dbReference type="GeneID" id="37270169"/>
<evidence type="ECO:0000313" key="9">
    <source>
        <dbReference type="EMBL" id="PWN97331.1"/>
    </source>
</evidence>
<dbReference type="FunFam" id="3.30.1020.10:FF:000001">
    <property type="entry name" value="1-Cys peroxiredoxin"/>
    <property type="match status" value="1"/>
</dbReference>
<evidence type="ECO:0000256" key="5">
    <source>
        <dbReference type="ARBA" id="ARBA00025719"/>
    </source>
</evidence>
<dbReference type="InterPro" id="IPR019479">
    <property type="entry name" value="Peroxiredoxin_C"/>
</dbReference>
<comment type="function">
    <text evidence="6">Thiol-specific peroxidase that catalyzes the reduction of hydrogen peroxide and organic hydroperoxides to water and alcohols, respectively.</text>
</comment>
<organism evidence="9 10">
    <name type="scientific">Tilletiopsis washingtonensis</name>
    <dbReference type="NCBI Taxonomy" id="58919"/>
    <lineage>
        <taxon>Eukaryota</taxon>
        <taxon>Fungi</taxon>
        <taxon>Dikarya</taxon>
        <taxon>Basidiomycota</taxon>
        <taxon>Ustilaginomycotina</taxon>
        <taxon>Exobasidiomycetes</taxon>
        <taxon>Entylomatales</taxon>
        <taxon>Entylomatales incertae sedis</taxon>
        <taxon>Tilletiopsis</taxon>
    </lineage>
</organism>
<dbReference type="GO" id="GO:0051920">
    <property type="term" value="F:peroxiredoxin activity"/>
    <property type="evidence" value="ECO:0007669"/>
    <property type="project" value="InterPro"/>
</dbReference>
<dbReference type="EMBL" id="KZ819295">
    <property type="protein sequence ID" value="PWN97331.1"/>
    <property type="molecule type" value="Genomic_DNA"/>
</dbReference>
<dbReference type="PANTHER" id="PTHR43503:SF4">
    <property type="entry name" value="PEROXIREDOXIN-6"/>
    <property type="match status" value="1"/>
</dbReference>
<dbReference type="CDD" id="cd03016">
    <property type="entry name" value="PRX_1cys"/>
    <property type="match status" value="1"/>
</dbReference>
<comment type="similarity">
    <text evidence="5">Belongs to the peroxiredoxin family. Prx6 subfamily.</text>
</comment>
<evidence type="ECO:0000256" key="6">
    <source>
        <dbReference type="PIRNR" id="PIRNR000239"/>
    </source>
</evidence>
<dbReference type="GO" id="GO:0045454">
    <property type="term" value="P:cell redox homeostasis"/>
    <property type="evidence" value="ECO:0007669"/>
    <property type="project" value="TreeGrafter"/>
</dbReference>
<dbReference type="GO" id="GO:0005739">
    <property type="term" value="C:mitochondrion"/>
    <property type="evidence" value="ECO:0007669"/>
    <property type="project" value="TreeGrafter"/>
</dbReference>
<dbReference type="SUPFAM" id="SSF52833">
    <property type="entry name" value="Thioredoxin-like"/>
    <property type="match status" value="1"/>
</dbReference>
<feature type="active site" description="Cysteine sulfenic acid (-SOH) intermediate; for peroxidase activity" evidence="7">
    <location>
        <position position="47"/>
    </location>
</feature>
<dbReference type="Proteomes" id="UP000245946">
    <property type="component" value="Unassembled WGS sequence"/>
</dbReference>
<accession>A0A316Z6Y9</accession>
<sequence length="226" mass="25162">MPAALRLGSTAPNFQAETTHGAIDFHQWLGDSFGILFSHPDDFTPVCTTELGEVAKQKAQFDKRGVKVIGLSANSIDSHDRWIQDIKDVSSAEVQFPIIGDEKREIATLYDMLDSLDETNVDNKGLPLTVRSVFFINPAKKIVAMITYPASVGRNFDEILRVLDSLQLSARLNGKITTPVNWQKGDRVIIAPPVKQEEADKLFPQGYETAKPYLRFAQLSKEQEGN</sequence>
<evidence type="ECO:0000256" key="3">
    <source>
        <dbReference type="ARBA" id="ARBA00023002"/>
    </source>
</evidence>